<name>A0ABQ6W796_9EURO</name>
<evidence type="ECO:0000313" key="2">
    <source>
        <dbReference type="EMBL" id="KAE8412880.1"/>
    </source>
</evidence>
<feature type="transmembrane region" description="Helical" evidence="1">
    <location>
        <begin position="7"/>
        <end position="25"/>
    </location>
</feature>
<sequence>MRHDHELISSSTTLLTGILYFYHYVESVWDKKKERFKKKKFAREFLEVQVASECFGRDWSNCLPAAVICAGLIFCFFAFVSIMSAEQSALHQALDESCIFTSIPSENTLLASW</sequence>
<accession>A0ABQ6W796</accession>
<keyword evidence="1" id="KW-0812">Transmembrane</keyword>
<evidence type="ECO:0000256" key="1">
    <source>
        <dbReference type="SAM" id="Phobius"/>
    </source>
</evidence>
<keyword evidence="3" id="KW-1185">Reference proteome</keyword>
<organism evidence="2 3">
    <name type="scientific">Aspergillus pseudocaelatus</name>
    <dbReference type="NCBI Taxonomy" id="1825620"/>
    <lineage>
        <taxon>Eukaryota</taxon>
        <taxon>Fungi</taxon>
        <taxon>Dikarya</taxon>
        <taxon>Ascomycota</taxon>
        <taxon>Pezizomycotina</taxon>
        <taxon>Eurotiomycetes</taxon>
        <taxon>Eurotiomycetidae</taxon>
        <taxon>Eurotiales</taxon>
        <taxon>Aspergillaceae</taxon>
        <taxon>Aspergillus</taxon>
        <taxon>Aspergillus subgen. Circumdati</taxon>
    </lineage>
</organism>
<gene>
    <name evidence="2" type="ORF">BDV36DRAFT_47029</name>
</gene>
<proteinExistence type="predicted"/>
<dbReference type="Proteomes" id="UP000325395">
    <property type="component" value="Unassembled WGS sequence"/>
</dbReference>
<keyword evidence="1" id="KW-1133">Transmembrane helix</keyword>
<dbReference type="EMBL" id="ML735821">
    <property type="protein sequence ID" value="KAE8412880.1"/>
    <property type="molecule type" value="Genomic_DNA"/>
</dbReference>
<protein>
    <submittedName>
        <fullName evidence="2">Uncharacterized protein</fullName>
    </submittedName>
</protein>
<evidence type="ECO:0000313" key="3">
    <source>
        <dbReference type="Proteomes" id="UP000325395"/>
    </source>
</evidence>
<reference evidence="2 3" key="1">
    <citation type="submission" date="2019-04" db="EMBL/GenBank/DDBJ databases">
        <authorList>
            <consortium name="DOE Joint Genome Institute"/>
            <person name="Mondo S."/>
            <person name="Kjaerbolling I."/>
            <person name="Vesth T."/>
            <person name="Frisvad J.C."/>
            <person name="Nybo J.L."/>
            <person name="Theobald S."/>
            <person name="Kildgaard S."/>
            <person name="Isbrandt T."/>
            <person name="Kuo A."/>
            <person name="Sato A."/>
            <person name="Lyhne E.K."/>
            <person name="Kogle M.E."/>
            <person name="Wiebenga A."/>
            <person name="Kun R.S."/>
            <person name="Lubbers R.J."/>
            <person name="Makela M.R."/>
            <person name="Barry K."/>
            <person name="Chovatia M."/>
            <person name="Clum A."/>
            <person name="Daum C."/>
            <person name="Haridas S."/>
            <person name="He G."/>
            <person name="LaButti K."/>
            <person name="Lipzen A."/>
            <person name="Riley R."/>
            <person name="Salamov A."/>
            <person name="Simmons B.A."/>
            <person name="Magnuson J.K."/>
            <person name="Henrissat B."/>
            <person name="Mortensen U.H."/>
            <person name="Larsen T.O."/>
            <person name="Devries R.P."/>
            <person name="Grigoriev I.V."/>
            <person name="Machida M."/>
            <person name="Baker S.E."/>
            <person name="Andersen M.R."/>
            <person name="Cantor M.N."/>
            <person name="Hua S.X."/>
        </authorList>
    </citation>
    <scope>NUCLEOTIDE SEQUENCE [LARGE SCALE GENOMIC DNA]</scope>
    <source>
        <strain evidence="2 3">CBS 117616</strain>
    </source>
</reference>
<keyword evidence="1" id="KW-0472">Membrane</keyword>
<feature type="transmembrane region" description="Helical" evidence="1">
    <location>
        <begin position="65"/>
        <end position="85"/>
    </location>
</feature>